<keyword evidence="1" id="KW-0472">Membrane</keyword>
<evidence type="ECO:0000313" key="2">
    <source>
        <dbReference type="EMBL" id="CAK9080393.1"/>
    </source>
</evidence>
<proteinExistence type="predicted"/>
<name>A0ABP0PYF3_9DINO</name>
<keyword evidence="1" id="KW-1133">Transmembrane helix</keyword>
<protein>
    <submittedName>
        <fullName evidence="2">Uncharacterized protein</fullName>
    </submittedName>
</protein>
<reference evidence="2 3" key="1">
    <citation type="submission" date="2024-02" db="EMBL/GenBank/DDBJ databases">
        <authorList>
            <person name="Chen Y."/>
            <person name="Shah S."/>
            <person name="Dougan E. K."/>
            <person name="Thang M."/>
            <person name="Chan C."/>
        </authorList>
    </citation>
    <scope>NUCLEOTIDE SEQUENCE [LARGE SCALE GENOMIC DNA]</scope>
</reference>
<sequence length="841" mass="94408">MQKLLNSLMLTSIGSWLGHSSKLLENLVQTLMLCQKPVSVKVDDDEEVGLLCGMLQKSLEEHRHLIRTFVLKVLKDYGALLLGLLLLASMYRVPAMVRGFCRENHSMLTHRVRLVLTCQARLLMWDLWMLFTTLLASLLAILTLVRALEFLQVAFLYCKSLQDLRAAAWRAVKDALSSLWELISLLTLWETYTSLVRASICAVLIPAWGLTPLPHWLRIILWLGLCSLPWLLTLQRAVIIFGALEVVLFTINLLRKGCQTCQAPSAYLNAMRMTGINGLVLVFVVGEGVMLASVEYLEPLFMNWTWFIVAACVGVLWLIVMSLPHAMSSSIKSCVDAVKFHMAIQLLRRCCLLPAAVVFLSQMDPQAQDATSRAAGMLLAFLSFTAVLGWDLLCQEHLPENLGLDLVQPPAFLAGLFFAQVAFVHQQLHGNLTTCFAASLLMPVWILSFQLVSGSIGGPLWLMPLQLAASCLVSYLAWARLVHFNHQWAGAACLALLAALGFLAAWWLARRWRRQASSGAAQVLKQLLDRLAQKGAQLEAATLVETKGEDLSPEEGAMQLEVLEKGTRMEYLSKSFLSTRHDWLSSLRAGRRHFDVVVTCGTALLEAICTPPSTLQIFSLMRRKSGRRVPTAIWQIILEFVSDVKYMSKMLNPVVQNFNSGGPDRQLMRAWELMNGVGVRVRSFELTRGQAPLFVPQNFRSLQGFPVTVLDERGPWRGRITKVWRDCVEVKSALSGWQNVLVFSDGRVQVLSQSPEDRLAEDLHFWTLLVHRDLRDVCPCGRPRKGEHSNCCRKCYRRYRPNWVSNGYGDLGHTAGCEERTAGLEPYQAYNLEDERSGGPF</sequence>
<feature type="transmembrane region" description="Helical" evidence="1">
    <location>
        <begin position="460"/>
        <end position="482"/>
    </location>
</feature>
<organism evidence="2 3">
    <name type="scientific">Durusdinium trenchii</name>
    <dbReference type="NCBI Taxonomy" id="1381693"/>
    <lineage>
        <taxon>Eukaryota</taxon>
        <taxon>Sar</taxon>
        <taxon>Alveolata</taxon>
        <taxon>Dinophyceae</taxon>
        <taxon>Suessiales</taxon>
        <taxon>Symbiodiniaceae</taxon>
        <taxon>Durusdinium</taxon>
    </lineage>
</organism>
<comment type="caution">
    <text evidence="2">The sequence shown here is derived from an EMBL/GenBank/DDBJ whole genome shotgun (WGS) entry which is preliminary data.</text>
</comment>
<feature type="transmembrane region" description="Helical" evidence="1">
    <location>
        <begin position="488"/>
        <end position="509"/>
    </location>
</feature>
<keyword evidence="3" id="KW-1185">Reference proteome</keyword>
<feature type="transmembrane region" description="Helical" evidence="1">
    <location>
        <begin position="430"/>
        <end position="448"/>
    </location>
</feature>
<dbReference type="EMBL" id="CAXAMN010023729">
    <property type="protein sequence ID" value="CAK9080393.1"/>
    <property type="molecule type" value="Genomic_DNA"/>
</dbReference>
<feature type="transmembrane region" description="Helical" evidence="1">
    <location>
        <begin position="275"/>
        <end position="294"/>
    </location>
</feature>
<feature type="transmembrane region" description="Helical" evidence="1">
    <location>
        <begin position="182"/>
        <end position="208"/>
    </location>
</feature>
<feature type="transmembrane region" description="Helical" evidence="1">
    <location>
        <begin position="238"/>
        <end position="254"/>
    </location>
</feature>
<dbReference type="Proteomes" id="UP001642484">
    <property type="component" value="Unassembled WGS sequence"/>
</dbReference>
<keyword evidence="1" id="KW-0812">Transmembrane</keyword>
<gene>
    <name evidence="2" type="ORF">CCMP2556_LOCUS39484</name>
</gene>
<feature type="transmembrane region" description="Helical" evidence="1">
    <location>
        <begin position="77"/>
        <end position="101"/>
    </location>
</feature>
<feature type="transmembrane region" description="Helical" evidence="1">
    <location>
        <begin position="306"/>
        <end position="326"/>
    </location>
</feature>
<accession>A0ABP0PYF3</accession>
<evidence type="ECO:0000256" key="1">
    <source>
        <dbReference type="SAM" id="Phobius"/>
    </source>
</evidence>
<evidence type="ECO:0000313" key="3">
    <source>
        <dbReference type="Proteomes" id="UP001642484"/>
    </source>
</evidence>
<feature type="transmembrane region" description="Helical" evidence="1">
    <location>
        <begin position="122"/>
        <end position="145"/>
    </location>
</feature>